<keyword evidence="17" id="KW-1185">Reference proteome</keyword>
<evidence type="ECO:0000256" key="6">
    <source>
        <dbReference type="ARBA" id="ARBA00022729"/>
    </source>
</evidence>
<evidence type="ECO:0000259" key="15">
    <source>
        <dbReference type="PROSITE" id="PS50060"/>
    </source>
</evidence>
<evidence type="ECO:0000256" key="5">
    <source>
        <dbReference type="ARBA" id="ARBA00022536"/>
    </source>
</evidence>
<dbReference type="Pfam" id="PF07645">
    <property type="entry name" value="EGF_CA"/>
    <property type="match status" value="3"/>
</dbReference>
<dbReference type="PROSITE" id="PS00022">
    <property type="entry name" value="EGF_1"/>
    <property type="match status" value="1"/>
</dbReference>
<evidence type="ECO:0000256" key="12">
    <source>
        <dbReference type="PROSITE-ProRule" id="PRU00076"/>
    </source>
</evidence>
<dbReference type="InterPro" id="IPR018097">
    <property type="entry name" value="EGF_Ca-bd_CS"/>
</dbReference>
<feature type="compositionally biased region" description="Basic and acidic residues" evidence="13">
    <location>
        <begin position="310"/>
        <end position="339"/>
    </location>
</feature>
<dbReference type="PROSITE" id="PS01187">
    <property type="entry name" value="EGF_CA"/>
    <property type="match status" value="1"/>
</dbReference>
<evidence type="ECO:0000256" key="9">
    <source>
        <dbReference type="ARBA" id="ARBA00022889"/>
    </source>
</evidence>
<comment type="subcellular location">
    <subcellularLocation>
        <location evidence="1">Secreted</location>
        <location evidence="1">Extracellular space</location>
        <location evidence="1">Extracellular matrix</location>
    </subcellularLocation>
</comment>
<accession>A0A3B3Q7N9</accession>
<dbReference type="AlphaFoldDB" id="A0A3B3Q7N9"/>
<dbReference type="CDD" id="cd06263">
    <property type="entry name" value="MAM"/>
    <property type="match status" value="1"/>
</dbReference>
<evidence type="ECO:0000256" key="11">
    <source>
        <dbReference type="ARBA" id="ARBA00023180"/>
    </source>
</evidence>
<keyword evidence="10" id="KW-1015">Disulfide bond</keyword>
<dbReference type="GO" id="GO:0005509">
    <property type="term" value="F:calcium ion binding"/>
    <property type="evidence" value="ECO:0007669"/>
    <property type="project" value="InterPro"/>
</dbReference>
<dbReference type="SMART" id="SM00181">
    <property type="entry name" value="EGF"/>
    <property type="match status" value="5"/>
</dbReference>
<keyword evidence="11" id="KW-0325">Glycoprotein</keyword>
<evidence type="ECO:0000256" key="2">
    <source>
        <dbReference type="ARBA" id="ARBA00009738"/>
    </source>
</evidence>
<proteinExistence type="inferred from homology"/>
<dbReference type="PROSITE" id="PS01186">
    <property type="entry name" value="EGF_2"/>
    <property type="match status" value="2"/>
</dbReference>
<dbReference type="PROSITE" id="PS50060">
    <property type="entry name" value="MAM_2"/>
    <property type="match status" value="1"/>
</dbReference>
<dbReference type="InterPro" id="IPR001881">
    <property type="entry name" value="EGF-like_Ca-bd_dom"/>
</dbReference>
<dbReference type="InterPro" id="IPR000742">
    <property type="entry name" value="EGF"/>
</dbReference>
<name>A0A3B3Q7N9_9TELE</name>
<dbReference type="Gene3D" id="2.60.120.200">
    <property type="match status" value="1"/>
</dbReference>
<evidence type="ECO:0000313" key="17">
    <source>
        <dbReference type="Proteomes" id="UP000261540"/>
    </source>
</evidence>
<dbReference type="SUPFAM" id="SSF57196">
    <property type="entry name" value="EGF/Laminin"/>
    <property type="match status" value="1"/>
</dbReference>
<dbReference type="CDD" id="cd00054">
    <property type="entry name" value="EGF_CA"/>
    <property type="match status" value="2"/>
</dbReference>
<dbReference type="InterPro" id="IPR049883">
    <property type="entry name" value="NOTCH1_EGF-like"/>
</dbReference>
<evidence type="ECO:0000313" key="16">
    <source>
        <dbReference type="Ensembl" id="ENSPKIP00000002188.1"/>
    </source>
</evidence>
<dbReference type="InterPro" id="IPR000152">
    <property type="entry name" value="EGF-type_Asp/Asn_hydroxyl_site"/>
</dbReference>
<dbReference type="Gene3D" id="2.10.25.10">
    <property type="entry name" value="Laminin"/>
    <property type="match status" value="5"/>
</dbReference>
<dbReference type="FunFam" id="2.10.25.10:FF:000187">
    <property type="entry name" value="nephronectin isoform X1"/>
    <property type="match status" value="1"/>
</dbReference>
<dbReference type="Proteomes" id="UP000261540">
    <property type="component" value="Unplaced"/>
</dbReference>
<evidence type="ECO:0000259" key="14">
    <source>
        <dbReference type="PROSITE" id="PS50026"/>
    </source>
</evidence>
<dbReference type="SMART" id="SM00179">
    <property type="entry name" value="EGF_CA"/>
    <property type="match status" value="3"/>
</dbReference>
<dbReference type="GO" id="GO:0016020">
    <property type="term" value="C:membrane"/>
    <property type="evidence" value="ECO:0007669"/>
    <property type="project" value="InterPro"/>
</dbReference>
<keyword evidence="5 12" id="KW-0245">EGF-like domain</keyword>
<evidence type="ECO:0000256" key="13">
    <source>
        <dbReference type="SAM" id="MobiDB-lite"/>
    </source>
</evidence>
<keyword evidence="9" id="KW-0130">Cell adhesion</keyword>
<keyword evidence="8" id="KW-0106">Calcium</keyword>
<keyword evidence="7" id="KW-0677">Repeat</keyword>
<dbReference type="STRING" id="1676925.ENSPKIP00000002188"/>
<dbReference type="PANTHER" id="PTHR24050:SF24">
    <property type="entry name" value="EPIDERMAL GROWTH FACTOR-LIKE PROTEIN 6"/>
    <property type="match status" value="1"/>
</dbReference>
<keyword evidence="4" id="KW-0272">Extracellular matrix</keyword>
<dbReference type="InterPro" id="IPR013320">
    <property type="entry name" value="ConA-like_dom_sf"/>
</dbReference>
<dbReference type="Pfam" id="PF00629">
    <property type="entry name" value="MAM"/>
    <property type="match status" value="1"/>
</dbReference>
<comment type="similarity">
    <text evidence="2">Belongs to the nephronectin family.</text>
</comment>
<comment type="caution">
    <text evidence="12">Lacks conserved residue(s) required for the propagation of feature annotation.</text>
</comment>
<dbReference type="SUPFAM" id="SSF49899">
    <property type="entry name" value="Concanavalin A-like lectins/glucanases"/>
    <property type="match status" value="1"/>
</dbReference>
<feature type="region of interest" description="Disordered" evidence="13">
    <location>
        <begin position="290"/>
        <end position="339"/>
    </location>
</feature>
<evidence type="ECO:0000256" key="8">
    <source>
        <dbReference type="ARBA" id="ARBA00022837"/>
    </source>
</evidence>
<dbReference type="SUPFAM" id="SSF57184">
    <property type="entry name" value="Growth factor receptor domain"/>
    <property type="match status" value="1"/>
</dbReference>
<dbReference type="Ensembl" id="ENSPKIT00000026129.1">
    <property type="protein sequence ID" value="ENSPKIP00000002188.1"/>
    <property type="gene ID" value="ENSPKIG00000020170.1"/>
</dbReference>
<dbReference type="InterPro" id="IPR052235">
    <property type="entry name" value="Nephronectin_domain"/>
</dbReference>
<dbReference type="GeneTree" id="ENSGT00930000150973"/>
<evidence type="ECO:0000256" key="3">
    <source>
        <dbReference type="ARBA" id="ARBA00022525"/>
    </source>
</evidence>
<dbReference type="PANTHER" id="PTHR24050">
    <property type="entry name" value="PA14 DOMAIN-CONTAINING PROTEIN"/>
    <property type="match status" value="1"/>
</dbReference>
<reference evidence="16" key="1">
    <citation type="submission" date="2025-08" db="UniProtKB">
        <authorList>
            <consortium name="Ensembl"/>
        </authorList>
    </citation>
    <scope>IDENTIFICATION</scope>
</reference>
<feature type="domain" description="EGF-like" evidence="14">
    <location>
        <begin position="217"/>
        <end position="257"/>
    </location>
</feature>
<dbReference type="SMART" id="SM00137">
    <property type="entry name" value="MAM"/>
    <property type="match status" value="1"/>
</dbReference>
<evidence type="ECO:0000256" key="10">
    <source>
        <dbReference type="ARBA" id="ARBA00023157"/>
    </source>
</evidence>
<dbReference type="FunFam" id="2.10.25.10:FF:000014">
    <property type="entry name" value="Latent-transforming growth factor beta-binding protein 3"/>
    <property type="match status" value="1"/>
</dbReference>
<evidence type="ECO:0000256" key="7">
    <source>
        <dbReference type="ARBA" id="ARBA00022737"/>
    </source>
</evidence>
<dbReference type="PROSITE" id="PS00010">
    <property type="entry name" value="ASX_HYDROXYL"/>
    <property type="match status" value="2"/>
</dbReference>
<organism evidence="16 17">
    <name type="scientific">Paramormyrops kingsleyae</name>
    <dbReference type="NCBI Taxonomy" id="1676925"/>
    <lineage>
        <taxon>Eukaryota</taxon>
        <taxon>Metazoa</taxon>
        <taxon>Chordata</taxon>
        <taxon>Craniata</taxon>
        <taxon>Vertebrata</taxon>
        <taxon>Euteleostomi</taxon>
        <taxon>Actinopterygii</taxon>
        <taxon>Neopterygii</taxon>
        <taxon>Teleostei</taxon>
        <taxon>Osteoglossocephala</taxon>
        <taxon>Osteoglossomorpha</taxon>
        <taxon>Osteoglossiformes</taxon>
        <taxon>Mormyridae</taxon>
        <taxon>Paramormyrops</taxon>
    </lineage>
</organism>
<protein>
    <submittedName>
        <fullName evidence="16">EGF-like-domain, multiple 6</fullName>
    </submittedName>
</protein>
<dbReference type="FunFam" id="2.10.25.10:FF:000210">
    <property type="entry name" value="Hemicentin 1"/>
    <property type="match status" value="1"/>
</dbReference>
<dbReference type="GO" id="GO:0007155">
    <property type="term" value="P:cell adhesion"/>
    <property type="evidence" value="ECO:0007669"/>
    <property type="project" value="UniProtKB-KW"/>
</dbReference>
<dbReference type="PROSITE" id="PS50026">
    <property type="entry name" value="EGF_3"/>
    <property type="match status" value="2"/>
</dbReference>
<dbReference type="InterPro" id="IPR000998">
    <property type="entry name" value="MAM_dom"/>
</dbReference>
<keyword evidence="3" id="KW-0964">Secreted</keyword>
<keyword evidence="6" id="KW-0732">Signal</keyword>
<reference evidence="16" key="2">
    <citation type="submission" date="2025-09" db="UniProtKB">
        <authorList>
            <consortium name="Ensembl"/>
        </authorList>
    </citation>
    <scope>IDENTIFICATION</scope>
</reference>
<evidence type="ECO:0000256" key="1">
    <source>
        <dbReference type="ARBA" id="ARBA00004498"/>
    </source>
</evidence>
<dbReference type="InterPro" id="IPR009030">
    <property type="entry name" value="Growth_fac_rcpt_cys_sf"/>
</dbReference>
<feature type="domain" description="MAM" evidence="15">
    <location>
        <begin position="372"/>
        <end position="515"/>
    </location>
</feature>
<feature type="domain" description="EGF-like" evidence="14">
    <location>
        <begin position="172"/>
        <end position="210"/>
    </location>
</feature>
<evidence type="ECO:0000256" key="4">
    <source>
        <dbReference type="ARBA" id="ARBA00022530"/>
    </source>
</evidence>
<sequence>MSILNVYIWNAKQLANTLQCRSCHPHYRQASPDLQTGLCHYGHKMDCCYGWERNSKGQCTARCERGCEHGECVGPNKCRCLPGYTGKSCSQDANECGLKPRPCPHRCMNTPGSYVCYCPEGQARMADGSCFDSRTCALAHCQYGCEEVHGEPRCHCPSTGLQLSPDGKTCVDIDECTSRKILCPHNRRCVNTFGSYYCKCKNGYDLKYVKGKYDCVDADECADGTHKCSQNSVCLNTQGSYKCRCKHGFRGNGISCTAIRDPTIKFPRILGGSKLVKNAILKPSVTMPGVVRQPEVEQESGNPTEPQELDDIHHEKGEKKKDEEDRQQKQMEGEQLRPRGDVFFSEELQSVFGPAMAMREMPITPGQEEFIMDCSFDHGACEWLQDQEDDFDWSVIYHSDGQQYYMAVNGLLEERKHLARLKLLLTDRMQQAGFCLTFSFRVMGDQAGVLRVLLHNNTYPVWEQQASRNQTWQMELLTVAWEENPPRWIIFEAERGVGGEIGLDNVVITSGACQAVDPDDL</sequence>